<keyword evidence="3" id="KW-1185">Reference proteome</keyword>
<dbReference type="EMBL" id="JASSVS010000001">
    <property type="protein sequence ID" value="MDL0429582.1"/>
    <property type="molecule type" value="Genomic_DNA"/>
</dbReference>
<dbReference type="InterPro" id="IPR027417">
    <property type="entry name" value="P-loop_NTPase"/>
</dbReference>
<evidence type="ECO:0000313" key="3">
    <source>
        <dbReference type="Proteomes" id="UP001227964"/>
    </source>
</evidence>
<dbReference type="RefSeq" id="WP_285387816.1">
    <property type="nucleotide sequence ID" value="NZ_JASSVS010000001.1"/>
</dbReference>
<dbReference type="InterPro" id="IPR038724">
    <property type="entry name" value="RepA"/>
</dbReference>
<comment type="caution">
    <text evidence="2">The sequence shown here is derived from an EMBL/GenBank/DDBJ whole genome shotgun (WGS) entry which is preliminary data.</text>
</comment>
<gene>
    <name evidence="2" type="ORF">QPM17_00455</name>
</gene>
<accession>A0ABT7I756</accession>
<dbReference type="Gene3D" id="3.40.50.300">
    <property type="entry name" value="P-loop containing nucleotide triphosphate hydrolases"/>
    <property type="match status" value="1"/>
</dbReference>
<organism evidence="2 3">
    <name type="scientific">Marinobacter azerbaijanicus</name>
    <dbReference type="NCBI Taxonomy" id="3050455"/>
    <lineage>
        <taxon>Bacteria</taxon>
        <taxon>Pseudomonadati</taxon>
        <taxon>Pseudomonadota</taxon>
        <taxon>Gammaproteobacteria</taxon>
        <taxon>Pseudomonadales</taxon>
        <taxon>Marinobacteraceae</taxon>
        <taxon>Marinobacter</taxon>
    </lineage>
</organism>
<dbReference type="SUPFAM" id="SSF52540">
    <property type="entry name" value="P-loop containing nucleoside triphosphate hydrolases"/>
    <property type="match status" value="1"/>
</dbReference>
<sequence length="607" mass="66661">MVNERKAPGSEQLTEGVEQYQPPEVSHESHISDHPYVIRKELSESQLSALGCYIENTTIGPFQGPALFRPLFDSEGQPAGSERILPEKITFRPDDKPNDKFVSKGSVVSGTFTPIGFSSLDSLERLIICNGLAEGCRLHEALMLPVACGVGDGSIKSIAAVISEKHPHIRLVAAVDNDESGIRAGKESGLKYSHPQTAKDWSDLYQQSGSDGVLAEYQEGLRAPEVGPFDLSRASVMDLLDSSPPAREWLVRDRLPLWIVGILAAAGGTGKSMATLQLAVSICTGLEWLEHAIETQGSVLILSAEDDREEVHRRLAAVISHYAEMVDPADQAAFRPYLDLIKKRLFIFDRVGDDNRLTAKIDRETRRTALAQSIIGAANQISDCVLIVLDPLSRFDGGDPNDNSDGTRLIESAEAIRRETGATVLLPHHVSKAGIRDSQSGQEAVRGASGLVDGARWVGLLSTMRADDAESYGIDPDDAGRYVRFRTPKNNYGPPWEGAWLERRAGGILSISDLKPEKEEKRARKSEVEYQELVRRISELIEKKGPMAKRRIEDEYGGSTNILKAGQKKVRNTITRAIEEGLLVRMKRFDGQENIGVPEINQTERAA</sequence>
<evidence type="ECO:0000256" key="1">
    <source>
        <dbReference type="SAM" id="MobiDB-lite"/>
    </source>
</evidence>
<protein>
    <submittedName>
        <fullName evidence="2">AAA family ATPase</fullName>
    </submittedName>
</protein>
<dbReference type="Pfam" id="PF13481">
    <property type="entry name" value="AAA_25"/>
    <property type="match status" value="1"/>
</dbReference>
<proteinExistence type="predicted"/>
<dbReference type="Proteomes" id="UP001227964">
    <property type="component" value="Unassembled WGS sequence"/>
</dbReference>
<feature type="region of interest" description="Disordered" evidence="1">
    <location>
        <begin position="1"/>
        <end position="29"/>
    </location>
</feature>
<reference evidence="2 3" key="1">
    <citation type="submission" date="2023-06" db="EMBL/GenBank/DDBJ databases">
        <title>Marinobacter azerbaijanicus a moderately halophilic, isolated from Urmia Lake in Azerbaijan region of Iran.</title>
        <authorList>
            <person name="Sanchez-Porro C."/>
            <person name="Aghdam E.M."/>
            <person name="Saheb S.M."/>
            <person name="Tarhriz V."/>
            <person name="Kazemi E."/>
            <person name="Ammozegar M.A."/>
            <person name="Ventosa A."/>
            <person name="Hejazi M.S."/>
        </authorList>
    </citation>
    <scope>NUCLEOTIDE SEQUENCE [LARGE SCALE GENOMIC DNA]</scope>
    <source>
        <strain evidence="2 3">TBZ242</strain>
    </source>
</reference>
<dbReference type="CDD" id="cd01125">
    <property type="entry name" value="RepA_RSF1010_like"/>
    <property type="match status" value="1"/>
</dbReference>
<evidence type="ECO:0000313" key="2">
    <source>
        <dbReference type="EMBL" id="MDL0429582.1"/>
    </source>
</evidence>
<name>A0ABT7I756_9GAMM</name>